<protein>
    <submittedName>
        <fullName evidence="4">4-hydroxyacetophenone monooxygenase</fullName>
        <ecNumber evidence="4">1.14.13.84</ecNumber>
    </submittedName>
</protein>
<comment type="caution">
    <text evidence="4">The sequence shown here is derived from an EMBL/GenBank/DDBJ whole genome shotgun (WGS) entry which is preliminary data.</text>
</comment>
<evidence type="ECO:0000313" key="5">
    <source>
        <dbReference type="Proteomes" id="UP000238823"/>
    </source>
</evidence>
<dbReference type="Gene3D" id="3.50.50.60">
    <property type="entry name" value="FAD/NAD(P)-binding domain"/>
    <property type="match status" value="2"/>
</dbReference>
<dbReference type="Pfam" id="PF13738">
    <property type="entry name" value="Pyr_redox_3"/>
    <property type="match status" value="1"/>
</dbReference>
<accession>A0A2S9YXI6</accession>
<gene>
    <name evidence="4" type="primary">hapE_1</name>
    <name evidence="4" type="ORF">ENSA7_05560</name>
</gene>
<keyword evidence="4" id="KW-0503">Monooxygenase</keyword>
<evidence type="ECO:0000256" key="2">
    <source>
        <dbReference type="ARBA" id="ARBA00022827"/>
    </source>
</evidence>
<dbReference type="InterPro" id="IPR036188">
    <property type="entry name" value="FAD/NAD-bd_sf"/>
</dbReference>
<dbReference type="AlphaFoldDB" id="A0A2S9YXI6"/>
<dbReference type="GO" id="GO:0033767">
    <property type="term" value="F:4-hydroxyacetophenone monooxygenase activity"/>
    <property type="evidence" value="ECO:0007669"/>
    <property type="project" value="UniProtKB-EC"/>
</dbReference>
<dbReference type="InterPro" id="IPR000960">
    <property type="entry name" value="Flavin_mOase"/>
</dbReference>
<evidence type="ECO:0000256" key="3">
    <source>
        <dbReference type="ARBA" id="ARBA00023002"/>
    </source>
</evidence>
<proteinExistence type="predicted"/>
<keyword evidence="2" id="KW-0274">FAD</keyword>
<dbReference type="InterPro" id="IPR050346">
    <property type="entry name" value="FMO-like"/>
</dbReference>
<dbReference type="Proteomes" id="UP000238823">
    <property type="component" value="Unassembled WGS sequence"/>
</dbReference>
<dbReference type="RefSeq" id="WP_106087639.1">
    <property type="nucleotide sequence ID" value="NZ_PVNL01000013.1"/>
</dbReference>
<evidence type="ECO:0000256" key="1">
    <source>
        <dbReference type="ARBA" id="ARBA00022630"/>
    </source>
</evidence>
<dbReference type="EMBL" id="PVNL01000013">
    <property type="protein sequence ID" value="PRQ09801.1"/>
    <property type="molecule type" value="Genomic_DNA"/>
</dbReference>
<name>A0A2S9YXI6_9BACT</name>
<evidence type="ECO:0000313" key="4">
    <source>
        <dbReference type="EMBL" id="PRQ09801.1"/>
    </source>
</evidence>
<dbReference type="PRINTS" id="PR00370">
    <property type="entry name" value="FMOXYGENASE"/>
</dbReference>
<organism evidence="4 5">
    <name type="scientific">Enhygromyxa salina</name>
    <dbReference type="NCBI Taxonomy" id="215803"/>
    <lineage>
        <taxon>Bacteria</taxon>
        <taxon>Pseudomonadati</taxon>
        <taxon>Myxococcota</taxon>
        <taxon>Polyangia</taxon>
        <taxon>Nannocystales</taxon>
        <taxon>Nannocystaceae</taxon>
        <taxon>Enhygromyxa</taxon>
    </lineage>
</organism>
<reference evidence="4 5" key="1">
    <citation type="submission" date="2018-03" db="EMBL/GenBank/DDBJ databases">
        <title>Draft Genome Sequences of the Obligatory Marine Myxobacteria Enhygromyxa salina SWB007.</title>
        <authorList>
            <person name="Poehlein A."/>
            <person name="Moghaddam J.A."/>
            <person name="Harms H."/>
            <person name="Alanjari M."/>
            <person name="Koenig G.M."/>
            <person name="Daniel R."/>
            <person name="Schaeberle T.F."/>
        </authorList>
    </citation>
    <scope>NUCLEOTIDE SEQUENCE [LARGE SCALE GENOMIC DNA]</scope>
    <source>
        <strain evidence="4 5">SWB007</strain>
    </source>
</reference>
<keyword evidence="1" id="KW-0285">Flavoprotein</keyword>
<dbReference type="PANTHER" id="PTHR23023">
    <property type="entry name" value="DIMETHYLANILINE MONOOXYGENASE"/>
    <property type="match status" value="1"/>
</dbReference>
<dbReference type="PIRSF" id="PIRSF000332">
    <property type="entry name" value="FMO"/>
    <property type="match status" value="1"/>
</dbReference>
<dbReference type="GO" id="GO:0050660">
    <property type="term" value="F:flavin adenine dinucleotide binding"/>
    <property type="evidence" value="ECO:0007669"/>
    <property type="project" value="InterPro"/>
</dbReference>
<dbReference type="OrthoDB" id="312624at2"/>
<sequence>MRIAIIGSGISGIAWASTLQRDGHEVVVFERSEKIGGVWANAYPDVRLQNISSQYHLAGFPWPFPPDDNPTGSQILRYLAAAVEHIGIDVRCQHEVVSLTELAHGWRVSVSGPGGDEAAEFDYVVVAVGQYTQPKAKLEIADRELFRGEVVTEREIDDLDRLAAKRVAVVGFGKSAVDLATFAADRGSRVEHVFRTPRWLIPLYIAGLHFSFALFPRFGSVMVPSWAHPTAGSRFLHDRLAPVVRGFWATVSAVVALQYRAAALGHGPEGRARIRRLLPDHTLVADMRSAAALAPLRYHQAVARGEITPHRGVVTRFVEDGIVLANGTELPCELVVVCLGSGSPVFPFMPARYRELLEGEPDGVQLYRHLLHPRIPRMAFAGYNHGFMHVPAAEVGALWISAMIRGELVLPPIEQMEAAIEHVRAWKRANINFEPSRSCAVSTRFQQYIDILLQELGVSPYRKPHLLAELFSRYEAADYAGIIEEYHAARSSLDQPRRPSDLAT</sequence>
<dbReference type="EC" id="1.14.13.84" evidence="4"/>
<dbReference type="GO" id="GO:0050661">
    <property type="term" value="F:NADP binding"/>
    <property type="evidence" value="ECO:0007669"/>
    <property type="project" value="InterPro"/>
</dbReference>
<keyword evidence="3 4" id="KW-0560">Oxidoreductase</keyword>
<dbReference type="SUPFAM" id="SSF51905">
    <property type="entry name" value="FAD/NAD(P)-binding domain"/>
    <property type="match status" value="2"/>
</dbReference>